<name>A0A0N0U3P4_9HYME</name>
<reference evidence="1 2" key="1">
    <citation type="submission" date="2015-07" db="EMBL/GenBank/DDBJ databases">
        <title>The genome of Melipona quadrifasciata.</title>
        <authorList>
            <person name="Pan H."/>
            <person name="Kapheim K."/>
        </authorList>
    </citation>
    <scope>NUCLEOTIDE SEQUENCE [LARGE SCALE GENOMIC DNA]</scope>
    <source>
        <strain evidence="1">0111107301</strain>
        <tissue evidence="1">Whole body</tissue>
    </source>
</reference>
<evidence type="ECO:0000313" key="1">
    <source>
        <dbReference type="EMBL" id="KOX69902.1"/>
    </source>
</evidence>
<proteinExistence type="predicted"/>
<dbReference type="Proteomes" id="UP000053105">
    <property type="component" value="Unassembled WGS sequence"/>
</dbReference>
<keyword evidence="2" id="KW-1185">Reference proteome</keyword>
<gene>
    <name evidence="1" type="ORF">WN51_04414</name>
</gene>
<evidence type="ECO:0000313" key="2">
    <source>
        <dbReference type="Proteomes" id="UP000053105"/>
    </source>
</evidence>
<dbReference type="EMBL" id="KQ435878">
    <property type="protein sequence ID" value="KOX69902.1"/>
    <property type="molecule type" value="Genomic_DNA"/>
</dbReference>
<dbReference type="AlphaFoldDB" id="A0A0N0U3P4"/>
<sequence>MGLGEQCTCVRVARLSEYETRRHASRARKAPILVAQLHRRGARRSLGEPEEGKIDE</sequence>
<accession>A0A0N0U3P4</accession>
<protein>
    <submittedName>
        <fullName evidence="1">Uncharacterized protein</fullName>
    </submittedName>
</protein>
<organism evidence="1 2">
    <name type="scientific">Melipona quadrifasciata</name>
    <dbReference type="NCBI Taxonomy" id="166423"/>
    <lineage>
        <taxon>Eukaryota</taxon>
        <taxon>Metazoa</taxon>
        <taxon>Ecdysozoa</taxon>
        <taxon>Arthropoda</taxon>
        <taxon>Hexapoda</taxon>
        <taxon>Insecta</taxon>
        <taxon>Pterygota</taxon>
        <taxon>Neoptera</taxon>
        <taxon>Endopterygota</taxon>
        <taxon>Hymenoptera</taxon>
        <taxon>Apocrita</taxon>
        <taxon>Aculeata</taxon>
        <taxon>Apoidea</taxon>
        <taxon>Anthophila</taxon>
        <taxon>Apidae</taxon>
        <taxon>Melipona</taxon>
    </lineage>
</organism>